<dbReference type="KEGG" id="adu:107487623"/>
<reference evidence="3" key="2">
    <citation type="submission" date="2025-08" db="UniProtKB">
        <authorList>
            <consortium name="RefSeq"/>
        </authorList>
    </citation>
    <scope>IDENTIFICATION</scope>
    <source>
        <tissue evidence="3">Whole plant</tissue>
    </source>
</reference>
<evidence type="ECO:0000313" key="3">
    <source>
        <dbReference type="RefSeq" id="XP_015963776.1"/>
    </source>
</evidence>
<feature type="region of interest" description="Disordered" evidence="1">
    <location>
        <begin position="226"/>
        <end position="266"/>
    </location>
</feature>
<dbReference type="GeneID" id="107487623"/>
<dbReference type="RefSeq" id="XP_015963776.1">
    <property type="nucleotide sequence ID" value="XM_016108290.1"/>
</dbReference>
<accession>A0A6P4DF25</accession>
<reference evidence="2" key="1">
    <citation type="journal article" date="2016" name="Nat. Genet.">
        <title>The genome sequences of Arachis duranensis and Arachis ipaensis, the diploid ancestors of cultivated peanut.</title>
        <authorList>
            <person name="Bertioli D.J."/>
            <person name="Cannon S.B."/>
            <person name="Froenicke L."/>
            <person name="Huang G."/>
            <person name="Farmer A.D."/>
            <person name="Cannon E.K."/>
            <person name="Liu X."/>
            <person name="Gao D."/>
            <person name="Clevenger J."/>
            <person name="Dash S."/>
            <person name="Ren L."/>
            <person name="Moretzsohn M.C."/>
            <person name="Shirasawa K."/>
            <person name="Huang W."/>
            <person name="Vidigal B."/>
            <person name="Abernathy B."/>
            <person name="Chu Y."/>
            <person name="Niederhuth C.E."/>
            <person name="Umale P."/>
            <person name="Araujo A.C."/>
            <person name="Kozik A."/>
            <person name="Kim K.D."/>
            <person name="Burow M.D."/>
            <person name="Varshney R.K."/>
            <person name="Wang X."/>
            <person name="Zhang X."/>
            <person name="Barkley N."/>
            <person name="Guimaraes P.M."/>
            <person name="Isobe S."/>
            <person name="Guo B."/>
            <person name="Liao B."/>
            <person name="Stalker H.T."/>
            <person name="Schmitz R.J."/>
            <person name="Scheffler B.E."/>
            <person name="Leal-Bertioli S.C."/>
            <person name="Xun X."/>
            <person name="Jackson S.A."/>
            <person name="Michelmore R."/>
            <person name="Ozias-Akins P."/>
        </authorList>
    </citation>
    <scope>NUCLEOTIDE SEQUENCE [LARGE SCALE GENOMIC DNA]</scope>
    <source>
        <strain evidence="2">cv. V14167</strain>
    </source>
</reference>
<dbReference type="Proteomes" id="UP000515211">
    <property type="component" value="Chromosome 5"/>
</dbReference>
<feature type="compositionally biased region" description="Basic and acidic residues" evidence="1">
    <location>
        <begin position="226"/>
        <end position="243"/>
    </location>
</feature>
<dbReference type="PANTHER" id="PTHR33223">
    <property type="entry name" value="CCHC-TYPE DOMAIN-CONTAINING PROTEIN"/>
    <property type="match status" value="1"/>
</dbReference>
<evidence type="ECO:0000313" key="2">
    <source>
        <dbReference type="Proteomes" id="UP000515211"/>
    </source>
</evidence>
<name>A0A6P4DF25_ARADU</name>
<feature type="compositionally biased region" description="Basic and acidic residues" evidence="1">
    <location>
        <begin position="115"/>
        <end position="135"/>
    </location>
</feature>
<sequence length="266" mass="30319">MARAAGSGVAVSGEEREEGCAMVLEAWRGCSISSFEELARSFIDYFVASRIHVHGSDYLGTIRQGQHESLKDYMTWFAEATMDIPNLDPAVHLHALKTGLRLGKFREMITKIDKQTTRREEEKTFKSSGNKEPKKPFKLTPKFNTYTRFNTKRENIINEILNTKIVKPPARSGSYQDHQFVDRSKHCVFHQKYGHTTDECVIAKDLLERLARQGLLDKYVEGRRNRKIKQDQDERPTEKEKGKWTVPNPPRGIINCISGGYAGGGE</sequence>
<proteinExistence type="predicted"/>
<gene>
    <name evidence="3" type="primary">LOC107487623</name>
</gene>
<organism evidence="2 3">
    <name type="scientific">Arachis duranensis</name>
    <name type="common">Wild peanut</name>
    <dbReference type="NCBI Taxonomy" id="130453"/>
    <lineage>
        <taxon>Eukaryota</taxon>
        <taxon>Viridiplantae</taxon>
        <taxon>Streptophyta</taxon>
        <taxon>Embryophyta</taxon>
        <taxon>Tracheophyta</taxon>
        <taxon>Spermatophyta</taxon>
        <taxon>Magnoliopsida</taxon>
        <taxon>eudicotyledons</taxon>
        <taxon>Gunneridae</taxon>
        <taxon>Pentapetalae</taxon>
        <taxon>rosids</taxon>
        <taxon>fabids</taxon>
        <taxon>Fabales</taxon>
        <taxon>Fabaceae</taxon>
        <taxon>Papilionoideae</taxon>
        <taxon>50 kb inversion clade</taxon>
        <taxon>dalbergioids sensu lato</taxon>
        <taxon>Dalbergieae</taxon>
        <taxon>Pterocarpus clade</taxon>
        <taxon>Arachis</taxon>
    </lineage>
</organism>
<keyword evidence="2" id="KW-1185">Reference proteome</keyword>
<dbReference type="PANTHER" id="PTHR33223:SF10">
    <property type="entry name" value="AMINOTRANSFERASE-LIKE PLANT MOBILE DOMAIN-CONTAINING PROTEIN"/>
    <property type="match status" value="1"/>
</dbReference>
<protein>
    <submittedName>
        <fullName evidence="3">Uncharacterized protein LOC107487623</fullName>
    </submittedName>
</protein>
<feature type="region of interest" description="Disordered" evidence="1">
    <location>
        <begin position="115"/>
        <end position="140"/>
    </location>
</feature>
<evidence type="ECO:0000256" key="1">
    <source>
        <dbReference type="SAM" id="MobiDB-lite"/>
    </source>
</evidence>
<dbReference type="AlphaFoldDB" id="A0A6P4DF25"/>